<proteinExistence type="predicted"/>
<name>A0A1F7GJU4_9BACT</name>
<sequence>MKKKGPAILIISLIIFLVFVVGTRYGQKVEKTNKVIDYLISLPPSPTVQPTQAPVEFEKYSNKSCGISFLYLSGFKPTQESSDSASIGDINRSVSFLCNPAEDKNYNIIRYLNDPQTATAEVTLENKKMVVKSIAAGAGNIYLFSLKNPLNGKVVFFGVSDSLYPLFEKSLEFMK</sequence>
<gene>
    <name evidence="1" type="ORF">A2866_04365</name>
</gene>
<dbReference type="AlphaFoldDB" id="A0A1F7GJU4"/>
<dbReference type="Proteomes" id="UP000177026">
    <property type="component" value="Unassembled WGS sequence"/>
</dbReference>
<protein>
    <submittedName>
        <fullName evidence="1">Uncharacterized protein</fullName>
    </submittedName>
</protein>
<reference evidence="1 2" key="1">
    <citation type="journal article" date="2016" name="Nat. Commun.">
        <title>Thousands of microbial genomes shed light on interconnected biogeochemical processes in an aquifer system.</title>
        <authorList>
            <person name="Anantharaman K."/>
            <person name="Brown C.T."/>
            <person name="Hug L.A."/>
            <person name="Sharon I."/>
            <person name="Castelle C.J."/>
            <person name="Probst A.J."/>
            <person name="Thomas B.C."/>
            <person name="Singh A."/>
            <person name="Wilkins M.J."/>
            <person name="Karaoz U."/>
            <person name="Brodie E.L."/>
            <person name="Williams K.H."/>
            <person name="Hubbard S.S."/>
            <person name="Banfield J.F."/>
        </authorList>
    </citation>
    <scope>NUCLEOTIDE SEQUENCE [LARGE SCALE GENOMIC DNA]</scope>
</reference>
<accession>A0A1F7GJU4</accession>
<evidence type="ECO:0000313" key="2">
    <source>
        <dbReference type="Proteomes" id="UP000177026"/>
    </source>
</evidence>
<dbReference type="EMBL" id="MFZI01000054">
    <property type="protein sequence ID" value="OGK19191.1"/>
    <property type="molecule type" value="Genomic_DNA"/>
</dbReference>
<comment type="caution">
    <text evidence="1">The sequence shown here is derived from an EMBL/GenBank/DDBJ whole genome shotgun (WGS) entry which is preliminary data.</text>
</comment>
<evidence type="ECO:0000313" key="1">
    <source>
        <dbReference type="EMBL" id="OGK19191.1"/>
    </source>
</evidence>
<organism evidence="1 2">
    <name type="scientific">Candidatus Roizmanbacteria bacterium RIFCSPHIGHO2_01_FULL_39_8</name>
    <dbReference type="NCBI Taxonomy" id="1802033"/>
    <lineage>
        <taxon>Bacteria</taxon>
        <taxon>Candidatus Roizmaniibacteriota</taxon>
    </lineage>
</organism>